<dbReference type="AlphaFoldDB" id="A0AAX6GR28"/>
<name>A0AAX6GR28_IRIPA</name>
<dbReference type="PANTHER" id="PTHR31355:SF8">
    <property type="entry name" value="TORTIFOLIA1-LIKE PROTEIN 3"/>
    <property type="match status" value="1"/>
</dbReference>
<dbReference type="GO" id="GO:0008017">
    <property type="term" value="F:microtubule binding"/>
    <property type="evidence" value="ECO:0007669"/>
    <property type="project" value="InterPro"/>
</dbReference>
<feature type="domain" description="TORTIFOLIA1/SINE1-2 N-terminal" evidence="2">
    <location>
        <begin position="14"/>
        <end position="83"/>
    </location>
</feature>
<proteinExistence type="predicted"/>
<dbReference type="InterPro" id="IPR057600">
    <property type="entry name" value="TORTIFOLIA1/SINE1-2_N"/>
</dbReference>
<sequence>MAHQQRRPAAEAEDIKKRVTRCMIKLSDRDTEPMAAAELDSIARTLPASSLPHFLSALSDARPSDRPALRRHSLRLLSLLSASPLPLRPPPPQDLLPPPPPPPRPRLLRPRRPPRRRPLPLPLRPRLLRRRLPLPPPLRLPPPRAGGLRPGRLRAVPLRSDRLLGRQPGPPPADPAPAPEAPQAGPQQRVQGEARAGVPPRQRGRGRRGRRRERACSAGRVPGGVLEQ</sequence>
<reference evidence="3" key="2">
    <citation type="submission" date="2023-04" db="EMBL/GenBank/DDBJ databases">
        <authorList>
            <person name="Bruccoleri R.E."/>
            <person name="Oakeley E.J."/>
            <person name="Faust A.-M."/>
            <person name="Dessus-Babus S."/>
            <person name="Altorfer M."/>
            <person name="Burckhardt D."/>
            <person name="Oertli M."/>
            <person name="Naumann U."/>
            <person name="Petersen F."/>
            <person name="Wong J."/>
        </authorList>
    </citation>
    <scope>NUCLEOTIDE SEQUENCE</scope>
    <source>
        <strain evidence="3">GSM-AAB239-AS_SAM_17_03QT</strain>
        <tissue evidence="3">Leaf</tissue>
    </source>
</reference>
<protein>
    <submittedName>
        <fullName evidence="3">Microtubule-associated protein TORTIFOLIA1</fullName>
    </submittedName>
</protein>
<feature type="compositionally biased region" description="Pro residues" evidence="1">
    <location>
        <begin position="86"/>
        <end position="105"/>
    </location>
</feature>
<evidence type="ECO:0000313" key="3">
    <source>
        <dbReference type="EMBL" id="KAJ6831034.1"/>
    </source>
</evidence>
<accession>A0AAX6GR28</accession>
<comment type="caution">
    <text evidence="3">The sequence shown here is derived from an EMBL/GenBank/DDBJ whole genome shotgun (WGS) entry which is preliminary data.</text>
</comment>
<feature type="compositionally biased region" description="Basic residues" evidence="1">
    <location>
        <begin position="202"/>
        <end position="213"/>
    </location>
</feature>
<evidence type="ECO:0000313" key="4">
    <source>
        <dbReference type="Proteomes" id="UP001140949"/>
    </source>
</evidence>
<dbReference type="PANTHER" id="PTHR31355">
    <property type="entry name" value="MICROTUBULE-ASSOCIATED PROTEIN TORTIFOLIA1"/>
    <property type="match status" value="1"/>
</dbReference>
<dbReference type="Proteomes" id="UP001140949">
    <property type="component" value="Unassembled WGS sequence"/>
</dbReference>
<feature type="compositionally biased region" description="Low complexity" evidence="1">
    <location>
        <begin position="181"/>
        <end position="201"/>
    </location>
</feature>
<feature type="compositionally biased region" description="Pro residues" evidence="1">
    <location>
        <begin position="133"/>
        <end position="144"/>
    </location>
</feature>
<dbReference type="EMBL" id="JANAVB010017071">
    <property type="protein sequence ID" value="KAJ6831034.1"/>
    <property type="molecule type" value="Genomic_DNA"/>
</dbReference>
<feature type="region of interest" description="Disordered" evidence="1">
    <location>
        <begin position="82"/>
        <end position="228"/>
    </location>
</feature>
<gene>
    <name evidence="3" type="ORF">M6B38_351265</name>
</gene>
<dbReference type="Pfam" id="PF24714">
    <property type="entry name" value="TOR1L1_N"/>
    <property type="match status" value="1"/>
</dbReference>
<organism evidence="3 4">
    <name type="scientific">Iris pallida</name>
    <name type="common">Sweet iris</name>
    <dbReference type="NCBI Taxonomy" id="29817"/>
    <lineage>
        <taxon>Eukaryota</taxon>
        <taxon>Viridiplantae</taxon>
        <taxon>Streptophyta</taxon>
        <taxon>Embryophyta</taxon>
        <taxon>Tracheophyta</taxon>
        <taxon>Spermatophyta</taxon>
        <taxon>Magnoliopsida</taxon>
        <taxon>Liliopsida</taxon>
        <taxon>Asparagales</taxon>
        <taxon>Iridaceae</taxon>
        <taxon>Iridoideae</taxon>
        <taxon>Irideae</taxon>
        <taxon>Iris</taxon>
    </lineage>
</organism>
<dbReference type="GO" id="GO:0005874">
    <property type="term" value="C:microtubule"/>
    <property type="evidence" value="ECO:0007669"/>
    <property type="project" value="InterPro"/>
</dbReference>
<keyword evidence="4" id="KW-1185">Reference proteome</keyword>
<feature type="compositionally biased region" description="Basic residues" evidence="1">
    <location>
        <begin position="106"/>
        <end position="118"/>
    </location>
</feature>
<feature type="compositionally biased region" description="Pro residues" evidence="1">
    <location>
        <begin position="168"/>
        <end position="180"/>
    </location>
</feature>
<reference evidence="3" key="1">
    <citation type="journal article" date="2023" name="GigaByte">
        <title>Genome assembly of the bearded iris, Iris pallida Lam.</title>
        <authorList>
            <person name="Bruccoleri R.E."/>
            <person name="Oakeley E.J."/>
            <person name="Faust A.M.E."/>
            <person name="Altorfer M."/>
            <person name="Dessus-Babus S."/>
            <person name="Burckhardt D."/>
            <person name="Oertli M."/>
            <person name="Naumann U."/>
            <person name="Petersen F."/>
            <person name="Wong J."/>
        </authorList>
    </citation>
    <scope>NUCLEOTIDE SEQUENCE</scope>
    <source>
        <strain evidence="3">GSM-AAB239-AS_SAM_17_03QT</strain>
    </source>
</reference>
<evidence type="ECO:0000256" key="1">
    <source>
        <dbReference type="SAM" id="MobiDB-lite"/>
    </source>
</evidence>
<dbReference type="InterPro" id="IPR033337">
    <property type="entry name" value="TORTIFOLIA1/SINE1-2"/>
</dbReference>
<evidence type="ECO:0000259" key="2">
    <source>
        <dbReference type="Pfam" id="PF24714"/>
    </source>
</evidence>